<feature type="transmembrane region" description="Helical" evidence="2">
    <location>
        <begin position="43"/>
        <end position="66"/>
    </location>
</feature>
<organism evidence="3 4">
    <name type="scientific">Pseudomarimonas arenosa</name>
    <dbReference type="NCBI Taxonomy" id="2774145"/>
    <lineage>
        <taxon>Bacteria</taxon>
        <taxon>Pseudomonadati</taxon>
        <taxon>Pseudomonadota</taxon>
        <taxon>Gammaproteobacteria</taxon>
        <taxon>Lysobacterales</taxon>
        <taxon>Lysobacteraceae</taxon>
        <taxon>Pseudomarimonas</taxon>
    </lineage>
</organism>
<gene>
    <name evidence="3" type="ORF">IFO71_03460</name>
</gene>
<dbReference type="PANTHER" id="PTHR34351:SF1">
    <property type="entry name" value="SLR1927 PROTEIN"/>
    <property type="match status" value="1"/>
</dbReference>
<keyword evidence="2" id="KW-0812">Transmembrane</keyword>
<feature type="compositionally biased region" description="Polar residues" evidence="1">
    <location>
        <begin position="207"/>
        <end position="218"/>
    </location>
</feature>
<keyword evidence="4" id="KW-1185">Reference proteome</keyword>
<evidence type="ECO:0000313" key="4">
    <source>
        <dbReference type="Proteomes" id="UP000613768"/>
    </source>
</evidence>
<evidence type="ECO:0000313" key="3">
    <source>
        <dbReference type="EMBL" id="MBD8524791.1"/>
    </source>
</evidence>
<accession>A0AAW3ZFE9</accession>
<dbReference type="Proteomes" id="UP000613768">
    <property type="component" value="Unassembled WGS sequence"/>
</dbReference>
<dbReference type="RefSeq" id="WP_192028135.1">
    <property type="nucleotide sequence ID" value="NZ_JACYTR010000004.1"/>
</dbReference>
<protein>
    <submittedName>
        <fullName evidence="3">DUF58 domain-containing protein</fullName>
    </submittedName>
</protein>
<name>A0AAW3ZFE9_9GAMM</name>
<sequence length="329" mass="37227">MSIARRWQALSERLVQWAEQRLPALTRWRREESLPITIDRHRIYVLPTAFGLACMTLMAVLVMGALNYDNNPALLLGFVLTSAGHSALLLGFLALRDVRLLAVDAVPVHAGEPLLLRFQFEAGSARRRLGLRVDRGEQVCFFSMLDQGRSEALLRVPTQRRGWIRVGRIKLSVRRPLGLFVAWSWLHPSYRALVYPAIEAHGPPLPHSSQAGTAQPRRSPQEEIRGLRDYRVGDPMRTVAWKRSAQTGRLLVREFESPTGRDTLLDWQTLSGLDDEARIRRLTRWLIEAERLGLRSELRVPGATIGPDSGNLHLHRCLSRLALMPGAEQ</sequence>
<proteinExistence type="predicted"/>
<keyword evidence="2" id="KW-0472">Membrane</keyword>
<comment type="caution">
    <text evidence="3">The sequence shown here is derived from an EMBL/GenBank/DDBJ whole genome shotgun (WGS) entry which is preliminary data.</text>
</comment>
<reference evidence="3 4" key="1">
    <citation type="submission" date="2020-09" db="EMBL/GenBank/DDBJ databases">
        <title>Pseudoxanthomonas sp. CAU 1598 isolated from sand of Yaerae Beach.</title>
        <authorList>
            <person name="Kim W."/>
        </authorList>
    </citation>
    <scope>NUCLEOTIDE SEQUENCE [LARGE SCALE GENOMIC DNA]</scope>
    <source>
        <strain evidence="3 4">CAU 1598</strain>
    </source>
</reference>
<keyword evidence="2" id="KW-1133">Transmembrane helix</keyword>
<dbReference type="EMBL" id="JACYTR010000004">
    <property type="protein sequence ID" value="MBD8524791.1"/>
    <property type="molecule type" value="Genomic_DNA"/>
</dbReference>
<dbReference type="AlphaFoldDB" id="A0AAW3ZFE9"/>
<evidence type="ECO:0000256" key="2">
    <source>
        <dbReference type="SAM" id="Phobius"/>
    </source>
</evidence>
<feature type="transmembrane region" description="Helical" evidence="2">
    <location>
        <begin position="72"/>
        <end position="95"/>
    </location>
</feature>
<evidence type="ECO:0000256" key="1">
    <source>
        <dbReference type="SAM" id="MobiDB-lite"/>
    </source>
</evidence>
<feature type="region of interest" description="Disordered" evidence="1">
    <location>
        <begin position="204"/>
        <end position="225"/>
    </location>
</feature>
<dbReference type="PANTHER" id="PTHR34351">
    <property type="entry name" value="SLR1927 PROTEIN-RELATED"/>
    <property type="match status" value="1"/>
</dbReference>